<evidence type="ECO:0000313" key="8">
    <source>
        <dbReference type="Proteomes" id="UP000292423"/>
    </source>
</evidence>
<keyword evidence="3" id="KW-0175">Coiled coil</keyword>
<dbReference type="Gene3D" id="2.40.30.170">
    <property type="match status" value="1"/>
</dbReference>
<feature type="transmembrane region" description="Helical" evidence="4">
    <location>
        <begin position="24"/>
        <end position="43"/>
    </location>
</feature>
<keyword evidence="4" id="KW-1133">Transmembrane helix</keyword>
<evidence type="ECO:0000259" key="5">
    <source>
        <dbReference type="Pfam" id="PF25917"/>
    </source>
</evidence>
<dbReference type="GO" id="GO:0030313">
    <property type="term" value="C:cell envelope"/>
    <property type="evidence" value="ECO:0007669"/>
    <property type="project" value="UniProtKB-SubCell"/>
</dbReference>
<evidence type="ECO:0000256" key="2">
    <source>
        <dbReference type="ARBA" id="ARBA00009477"/>
    </source>
</evidence>
<comment type="similarity">
    <text evidence="2">Belongs to the membrane fusion protein (MFP) (TC 8.A.1) family.</text>
</comment>
<dbReference type="OrthoDB" id="9811754at2"/>
<accession>A0A4Q7ZB19</accession>
<dbReference type="InterPro" id="IPR050739">
    <property type="entry name" value="MFP"/>
</dbReference>
<evidence type="ECO:0000256" key="1">
    <source>
        <dbReference type="ARBA" id="ARBA00004196"/>
    </source>
</evidence>
<feature type="coiled-coil region" evidence="3">
    <location>
        <begin position="100"/>
        <end position="141"/>
    </location>
</feature>
<evidence type="ECO:0000256" key="4">
    <source>
        <dbReference type="SAM" id="Phobius"/>
    </source>
</evidence>
<dbReference type="PANTHER" id="PTHR30386">
    <property type="entry name" value="MEMBRANE FUSION SUBUNIT OF EMRAB-TOLC MULTIDRUG EFFLUX PUMP"/>
    <property type="match status" value="1"/>
</dbReference>
<reference evidence="7 8" key="1">
    <citation type="submission" date="2019-02" db="EMBL/GenBank/DDBJ databases">
        <title>Genomic Encyclopedia of Type Strains, Phase IV (KMG-IV): sequencing the most valuable type-strain genomes for metagenomic binning, comparative biology and taxonomic classification.</title>
        <authorList>
            <person name="Goeker M."/>
        </authorList>
    </citation>
    <scope>NUCLEOTIDE SEQUENCE [LARGE SCALE GENOMIC DNA]</scope>
    <source>
        <strain evidence="7 8">DSM 105135</strain>
    </source>
</reference>
<dbReference type="EMBL" id="SHKX01000011">
    <property type="protein sequence ID" value="RZU47133.1"/>
    <property type="molecule type" value="Genomic_DNA"/>
</dbReference>
<sequence>MSLAASNPESDSTLTAPTRNPRRFLLLFAVPAAILTASTMVYLHGGRYVETENAYVKATKVPVSGRVSGMVREVLVSENQTVAIGQPLYRLDPGPFRVAVMRAEARLAQVRADLAAQQAAYREKEAEIRLAQTRVTFARKEQQRMNNLLAQQYVSPSQVDQAEQNAEVAARETGVQQADLQRLAALLGGNVNAPVEQLPAYQAALADLEQARLELDWTEVRATMPGAVGKPPKVGQFVEAGASSMSLVVNGAPWVEANFPENDLTYVHPGQPVTVRIDTYPGRQWTGEVDSLSPTTGSELSVIPAQNATGNWVKVVQRVPVRIRLNESKDSPPLRAGLSAIVEIDTGHQRHLPGL</sequence>
<organism evidence="7 8">
    <name type="scientific">Fluviicoccus keumensis</name>
    <dbReference type="NCBI Taxonomy" id="1435465"/>
    <lineage>
        <taxon>Bacteria</taxon>
        <taxon>Pseudomonadati</taxon>
        <taxon>Pseudomonadota</taxon>
        <taxon>Gammaproteobacteria</taxon>
        <taxon>Moraxellales</taxon>
        <taxon>Moraxellaceae</taxon>
        <taxon>Fluviicoccus</taxon>
    </lineage>
</organism>
<feature type="domain" description="Multidrug resistance protein MdtA-like barrel-sandwich hybrid" evidence="5">
    <location>
        <begin position="60"/>
        <end position="249"/>
    </location>
</feature>
<dbReference type="SUPFAM" id="SSF111369">
    <property type="entry name" value="HlyD-like secretion proteins"/>
    <property type="match status" value="2"/>
</dbReference>
<name>A0A4Q7ZB19_9GAMM</name>
<dbReference type="Pfam" id="PF25990">
    <property type="entry name" value="Beta-barrel_YknX"/>
    <property type="match status" value="1"/>
</dbReference>
<proteinExistence type="inferred from homology"/>
<dbReference type="AlphaFoldDB" id="A0A4Q7ZB19"/>
<dbReference type="Proteomes" id="UP000292423">
    <property type="component" value="Unassembled WGS sequence"/>
</dbReference>
<comment type="caution">
    <text evidence="7">The sequence shown here is derived from an EMBL/GenBank/DDBJ whole genome shotgun (WGS) entry which is preliminary data.</text>
</comment>
<dbReference type="InterPro" id="IPR058636">
    <property type="entry name" value="Beta-barrel_YknX"/>
</dbReference>
<evidence type="ECO:0000259" key="6">
    <source>
        <dbReference type="Pfam" id="PF25990"/>
    </source>
</evidence>
<dbReference type="RefSeq" id="WP_130412361.1">
    <property type="nucleotide sequence ID" value="NZ_SHKX01000011.1"/>
</dbReference>
<protein>
    <submittedName>
        <fullName evidence="7">Membrane fusion protein (Multidrug efflux system)</fullName>
    </submittedName>
</protein>
<evidence type="ECO:0000256" key="3">
    <source>
        <dbReference type="SAM" id="Coils"/>
    </source>
</evidence>
<keyword evidence="4" id="KW-0472">Membrane</keyword>
<evidence type="ECO:0000313" key="7">
    <source>
        <dbReference type="EMBL" id="RZU47133.1"/>
    </source>
</evidence>
<feature type="domain" description="YknX-like beta-barrel" evidence="6">
    <location>
        <begin position="255"/>
        <end position="344"/>
    </location>
</feature>
<keyword evidence="4" id="KW-0812">Transmembrane</keyword>
<dbReference type="Gene3D" id="2.40.50.100">
    <property type="match status" value="1"/>
</dbReference>
<keyword evidence="8" id="KW-1185">Reference proteome</keyword>
<dbReference type="InterPro" id="IPR058625">
    <property type="entry name" value="MdtA-like_BSH"/>
</dbReference>
<dbReference type="Pfam" id="PF25917">
    <property type="entry name" value="BSH_RND"/>
    <property type="match status" value="1"/>
</dbReference>
<comment type="subcellular location">
    <subcellularLocation>
        <location evidence="1">Cell envelope</location>
    </subcellularLocation>
</comment>
<dbReference type="GO" id="GO:0055085">
    <property type="term" value="P:transmembrane transport"/>
    <property type="evidence" value="ECO:0007669"/>
    <property type="project" value="InterPro"/>
</dbReference>
<gene>
    <name evidence="7" type="ORF">EV700_1525</name>
</gene>
<dbReference type="PANTHER" id="PTHR30386:SF19">
    <property type="entry name" value="MULTIDRUG EXPORT PROTEIN EMRA-RELATED"/>
    <property type="match status" value="1"/>
</dbReference>